<organism evidence="2 3">
    <name type="scientific">Pleuronectes platessa</name>
    <name type="common">European plaice</name>
    <dbReference type="NCBI Taxonomy" id="8262"/>
    <lineage>
        <taxon>Eukaryota</taxon>
        <taxon>Metazoa</taxon>
        <taxon>Chordata</taxon>
        <taxon>Craniata</taxon>
        <taxon>Vertebrata</taxon>
        <taxon>Euteleostomi</taxon>
        <taxon>Actinopterygii</taxon>
        <taxon>Neopterygii</taxon>
        <taxon>Teleostei</taxon>
        <taxon>Neoteleostei</taxon>
        <taxon>Acanthomorphata</taxon>
        <taxon>Carangaria</taxon>
        <taxon>Pleuronectiformes</taxon>
        <taxon>Pleuronectoidei</taxon>
        <taxon>Pleuronectidae</taxon>
        <taxon>Pleuronectes</taxon>
    </lineage>
</organism>
<feature type="compositionally biased region" description="Basic residues" evidence="1">
    <location>
        <begin position="50"/>
        <end position="63"/>
    </location>
</feature>
<protein>
    <submittedName>
        <fullName evidence="2">Uncharacterized protein</fullName>
    </submittedName>
</protein>
<feature type="region of interest" description="Disordered" evidence="1">
    <location>
        <begin position="47"/>
        <end position="72"/>
    </location>
</feature>
<keyword evidence="3" id="KW-1185">Reference proteome</keyword>
<evidence type="ECO:0000256" key="1">
    <source>
        <dbReference type="SAM" id="MobiDB-lite"/>
    </source>
</evidence>
<proteinExistence type="predicted"/>
<comment type="caution">
    <text evidence="2">The sequence shown here is derived from an EMBL/GenBank/DDBJ whole genome shotgun (WGS) entry which is preliminary data.</text>
</comment>
<evidence type="ECO:0000313" key="2">
    <source>
        <dbReference type="EMBL" id="CAB1457105.1"/>
    </source>
</evidence>
<gene>
    <name evidence="2" type="ORF">PLEPLA_LOCUS44909</name>
</gene>
<dbReference type="EMBL" id="CADEAL010004325">
    <property type="protein sequence ID" value="CAB1457105.1"/>
    <property type="molecule type" value="Genomic_DNA"/>
</dbReference>
<reference evidence="2" key="1">
    <citation type="submission" date="2020-03" db="EMBL/GenBank/DDBJ databases">
        <authorList>
            <person name="Weist P."/>
        </authorList>
    </citation>
    <scope>NUCLEOTIDE SEQUENCE</scope>
</reference>
<dbReference type="AlphaFoldDB" id="A0A9N7VZF3"/>
<dbReference type="Proteomes" id="UP001153269">
    <property type="component" value="Unassembled WGS sequence"/>
</dbReference>
<name>A0A9N7VZF3_PLEPL</name>
<sequence>MRLGSLLRKWCRNQEPTVQPDQAECSVRRVSTERPLCVLTKAECPGDKRGRSRLRPHKARGRRGVGGGGGGRDGLPALALGEYSTVRPLVASSVKGENPGRLNFQTISHSLSPSVLTQAAIIVLWL</sequence>
<accession>A0A9N7VZF3</accession>
<evidence type="ECO:0000313" key="3">
    <source>
        <dbReference type="Proteomes" id="UP001153269"/>
    </source>
</evidence>